<evidence type="ECO:0000313" key="2">
    <source>
        <dbReference type="Proteomes" id="UP000768462"/>
    </source>
</evidence>
<dbReference type="AlphaFoldDB" id="A0A927WGR4"/>
<proteinExistence type="predicted"/>
<protein>
    <submittedName>
        <fullName evidence="1">Uncharacterized protein</fullName>
    </submittedName>
</protein>
<dbReference type="Proteomes" id="UP000768462">
    <property type="component" value="Unassembled WGS sequence"/>
</dbReference>
<dbReference type="EMBL" id="SVCM01000206">
    <property type="protein sequence ID" value="MBE6061869.1"/>
    <property type="molecule type" value="Genomic_DNA"/>
</dbReference>
<accession>A0A927WGR4</accession>
<comment type="caution">
    <text evidence="1">The sequence shown here is derived from an EMBL/GenBank/DDBJ whole genome shotgun (WGS) entry which is preliminary data.</text>
</comment>
<gene>
    <name evidence="1" type="ORF">E7215_17160</name>
</gene>
<sequence length="113" mass="12851">MTLLEYAEKTSPVPLTAWQRELLTKYEQAVKEGKQLVCCFPPNNGRTMIKNMINQYQSKQATEVYCQGTKKIGIPCKRYLGKVEGKAELLCPICKTVNVVEDGKVIIKEKRNL</sequence>
<organism evidence="1 2">
    <name type="scientific">Clostridium sulfidigenes</name>
    <dbReference type="NCBI Taxonomy" id="318464"/>
    <lineage>
        <taxon>Bacteria</taxon>
        <taxon>Bacillati</taxon>
        <taxon>Bacillota</taxon>
        <taxon>Clostridia</taxon>
        <taxon>Eubacteriales</taxon>
        <taxon>Clostridiaceae</taxon>
        <taxon>Clostridium</taxon>
    </lineage>
</organism>
<evidence type="ECO:0000313" key="1">
    <source>
        <dbReference type="EMBL" id="MBE6061869.1"/>
    </source>
</evidence>
<reference evidence="1" key="1">
    <citation type="submission" date="2019-04" db="EMBL/GenBank/DDBJ databases">
        <title>Evolution of Biomass-Degrading Anaerobic Consortia Revealed by Metagenomics.</title>
        <authorList>
            <person name="Peng X."/>
        </authorList>
    </citation>
    <scope>NUCLEOTIDE SEQUENCE</scope>
    <source>
        <strain evidence="1">SIG254</strain>
    </source>
</reference>
<name>A0A927WGR4_9CLOT</name>